<name>A0A7X5U5I4_9MYCO</name>
<dbReference type="Proteomes" id="UP000547444">
    <property type="component" value="Unassembled WGS sequence"/>
</dbReference>
<dbReference type="EMBL" id="JAANOW010000004">
    <property type="protein sequence ID" value="NIH98808.1"/>
    <property type="molecule type" value="Genomic_DNA"/>
</dbReference>
<keyword evidence="1" id="KW-1133">Transmembrane helix</keyword>
<proteinExistence type="predicted"/>
<keyword evidence="3" id="KW-1185">Reference proteome</keyword>
<feature type="transmembrane region" description="Helical" evidence="1">
    <location>
        <begin position="165"/>
        <end position="187"/>
    </location>
</feature>
<gene>
    <name evidence="2" type="ORF">FHU31_005827</name>
</gene>
<comment type="caution">
    <text evidence="2">The sequence shown here is derived from an EMBL/GenBank/DDBJ whole genome shotgun (WGS) entry which is preliminary data.</text>
</comment>
<dbReference type="Gene3D" id="1.10.620.20">
    <property type="entry name" value="Ribonucleotide Reductase, subunit A"/>
    <property type="match status" value="1"/>
</dbReference>
<dbReference type="RefSeq" id="WP_167164375.1">
    <property type="nucleotide sequence ID" value="NZ_JAANOW010000004.1"/>
</dbReference>
<organism evidence="2 3">
    <name type="scientific">Mycolicibacterium fluoranthenivorans</name>
    <dbReference type="NCBI Taxonomy" id="258505"/>
    <lineage>
        <taxon>Bacteria</taxon>
        <taxon>Bacillati</taxon>
        <taxon>Actinomycetota</taxon>
        <taxon>Actinomycetes</taxon>
        <taxon>Mycobacteriales</taxon>
        <taxon>Mycobacteriaceae</taxon>
        <taxon>Mycolicibacterium</taxon>
    </lineage>
</organism>
<dbReference type="GO" id="GO:0016491">
    <property type="term" value="F:oxidoreductase activity"/>
    <property type="evidence" value="ECO:0007669"/>
    <property type="project" value="InterPro"/>
</dbReference>
<protein>
    <recommendedName>
        <fullName evidence="4">Diiron oxygenase</fullName>
    </recommendedName>
</protein>
<evidence type="ECO:0008006" key="4">
    <source>
        <dbReference type="Google" id="ProtNLM"/>
    </source>
</evidence>
<evidence type="ECO:0000313" key="3">
    <source>
        <dbReference type="Proteomes" id="UP000547444"/>
    </source>
</evidence>
<evidence type="ECO:0000313" key="2">
    <source>
        <dbReference type="EMBL" id="NIH98808.1"/>
    </source>
</evidence>
<feature type="transmembrane region" description="Helical" evidence="1">
    <location>
        <begin position="412"/>
        <end position="440"/>
    </location>
</feature>
<dbReference type="InterPro" id="IPR012348">
    <property type="entry name" value="RNR-like"/>
</dbReference>
<dbReference type="Pfam" id="PF11583">
    <property type="entry name" value="AurF"/>
    <property type="match status" value="1"/>
</dbReference>
<feature type="transmembrane region" description="Helical" evidence="1">
    <location>
        <begin position="375"/>
        <end position="392"/>
    </location>
</feature>
<accession>A0A7X5U5I4</accession>
<reference evidence="2 3" key="1">
    <citation type="submission" date="2020-03" db="EMBL/GenBank/DDBJ databases">
        <title>Sequencing the genomes of 1000 actinobacteria strains.</title>
        <authorList>
            <person name="Klenk H.-P."/>
        </authorList>
    </citation>
    <scope>NUCLEOTIDE SEQUENCE [LARGE SCALE GENOMIC DNA]</scope>
    <source>
        <strain evidence="2 3">DSM 44556</strain>
    </source>
</reference>
<sequence length="446" mass="49704">MTVDITTDPPAQLTAPRATTGTLGELDVDMVAALCRASTRRGFNPFIDIDWDAPENLLDANDPRWQLDPAVAPLATTSWYAQQPLQRRIEMSRWITANILKVTLQFEMMLIRGVIHYAGTLPNGSVVFRYLLHELTDECHHIQMFQEFVNRSGDDVPGMRRGSRIFGPILGFIGGYANIFLFIGVLCGEQPLHFQQTLQHRGSTAVPPLLNKITSIHLAEEARHISFANQYLAQRVAAAGRCRRMLYALAFPVYLRWLIGEMIAPPRAFARQFGIPRRVFKAAYWRSARSRQMLAESAADVRRVAEDLGLRTVWSRWLWSLLGIDGRLPRYRGEPDRSQPFIRMAGLPAVMWRRVAAAAMMAGVALAATPVGLRIIAVAAAAAAVWASYHLLRARRGGVVGNQPFEWPRLVVWVVVCVAMVPAGGVIGLALVVFMILALAEFMPTL</sequence>
<dbReference type="InterPro" id="IPR025859">
    <property type="entry name" value="AurF/CmlI"/>
</dbReference>
<evidence type="ECO:0000256" key="1">
    <source>
        <dbReference type="SAM" id="Phobius"/>
    </source>
</evidence>
<dbReference type="AlphaFoldDB" id="A0A7X5U5I4"/>
<keyword evidence="1" id="KW-0472">Membrane</keyword>
<keyword evidence="1" id="KW-0812">Transmembrane</keyword>